<dbReference type="PRINTS" id="PR00691">
    <property type="entry name" value="ADHESINB"/>
</dbReference>
<dbReference type="InterPro" id="IPR006129">
    <property type="entry name" value="AdhesinB"/>
</dbReference>
<keyword evidence="1" id="KW-0175">Coiled coil</keyword>
<dbReference type="PANTHER" id="PTHR42953">
    <property type="entry name" value="HIGH-AFFINITY ZINC UPTAKE SYSTEM PROTEIN ZNUA-RELATED"/>
    <property type="match status" value="1"/>
</dbReference>
<dbReference type="Gene3D" id="3.40.50.1980">
    <property type="entry name" value="Nitrogenase molybdenum iron protein domain"/>
    <property type="match status" value="2"/>
</dbReference>
<evidence type="ECO:0000256" key="2">
    <source>
        <dbReference type="SAM" id="MobiDB-lite"/>
    </source>
</evidence>
<reference evidence="4 5" key="1">
    <citation type="submission" date="2019-03" db="EMBL/GenBank/DDBJ databases">
        <title>Genomic Encyclopedia of Type Strains, Phase IV (KMG-IV): sequencing the most valuable type-strain genomes for metagenomic binning, comparative biology and taxonomic classification.</title>
        <authorList>
            <person name="Goeker M."/>
        </authorList>
    </citation>
    <scope>NUCLEOTIDE SEQUENCE [LARGE SCALE GENOMIC DNA]</scope>
    <source>
        <strain evidence="4 5">DSM 25894</strain>
    </source>
</reference>
<dbReference type="GO" id="GO:0030001">
    <property type="term" value="P:metal ion transport"/>
    <property type="evidence" value="ECO:0007669"/>
    <property type="project" value="InterPro"/>
</dbReference>
<organism evidence="4 5">
    <name type="scientific">Melghiribacillus thermohalophilus</name>
    <dbReference type="NCBI Taxonomy" id="1324956"/>
    <lineage>
        <taxon>Bacteria</taxon>
        <taxon>Bacillati</taxon>
        <taxon>Bacillota</taxon>
        <taxon>Bacilli</taxon>
        <taxon>Bacillales</taxon>
        <taxon>Bacillaceae</taxon>
        <taxon>Melghiribacillus</taxon>
    </lineage>
</organism>
<evidence type="ECO:0000256" key="3">
    <source>
        <dbReference type="SAM" id="SignalP"/>
    </source>
</evidence>
<feature type="region of interest" description="Disordered" evidence="2">
    <location>
        <begin position="131"/>
        <end position="161"/>
    </location>
</feature>
<comment type="caution">
    <text evidence="4">The sequence shown here is derived from an EMBL/GenBank/DDBJ whole genome shotgun (WGS) entry which is preliminary data.</text>
</comment>
<dbReference type="GO" id="GO:0007155">
    <property type="term" value="P:cell adhesion"/>
    <property type="evidence" value="ECO:0007669"/>
    <property type="project" value="InterPro"/>
</dbReference>
<name>A0A4R3MRE8_9BACI</name>
<feature type="coiled-coil region" evidence="1">
    <location>
        <begin position="188"/>
        <end position="222"/>
    </location>
</feature>
<dbReference type="GO" id="GO:0046872">
    <property type="term" value="F:metal ion binding"/>
    <property type="evidence" value="ECO:0007669"/>
    <property type="project" value="InterPro"/>
</dbReference>
<gene>
    <name evidence="4" type="ORF">EDD68_1352</name>
</gene>
<dbReference type="OrthoDB" id="9810636at2"/>
<dbReference type="PANTHER" id="PTHR42953:SF8">
    <property type="entry name" value="ZINT DOMAIN-CONTAINING PROTEIN"/>
    <property type="match status" value="1"/>
</dbReference>
<dbReference type="SUPFAM" id="SSF53807">
    <property type="entry name" value="Helical backbone' metal receptor"/>
    <property type="match status" value="1"/>
</dbReference>
<dbReference type="InterPro" id="IPR050492">
    <property type="entry name" value="Bact_metal-bind_prot9"/>
</dbReference>
<keyword evidence="3" id="KW-0732">Signal</keyword>
<feature type="chain" id="PRO_5039587050" evidence="3">
    <location>
        <begin position="21"/>
        <end position="329"/>
    </location>
</feature>
<keyword evidence="5" id="KW-1185">Reference proteome</keyword>
<evidence type="ECO:0000313" key="4">
    <source>
        <dbReference type="EMBL" id="TCT15968.1"/>
    </source>
</evidence>
<proteinExistence type="predicted"/>
<dbReference type="PROSITE" id="PS51257">
    <property type="entry name" value="PROKAR_LIPOPROTEIN"/>
    <property type="match status" value="1"/>
</dbReference>
<dbReference type="RefSeq" id="WP_132373205.1">
    <property type="nucleotide sequence ID" value="NZ_SMAN01000035.1"/>
</dbReference>
<feature type="signal peptide" evidence="3">
    <location>
        <begin position="1"/>
        <end position="20"/>
    </location>
</feature>
<dbReference type="InterPro" id="IPR006127">
    <property type="entry name" value="ZnuA-like"/>
</dbReference>
<dbReference type="Pfam" id="PF01297">
    <property type="entry name" value="ZnuA"/>
    <property type="match status" value="1"/>
</dbReference>
<accession>A0A4R3MRE8</accession>
<evidence type="ECO:0000313" key="5">
    <source>
        <dbReference type="Proteomes" id="UP000294650"/>
    </source>
</evidence>
<sequence>MKKFVFLISFILVFILASCGSDTVSKDKDHSSESEPIEIFTTLYPLEFLVEKIVGDTGEVTSILPTGADAHTYEPSVKTIVDIAESDAFIFIGHQMEPYAHSIEDTLKDEDVLLLSLGKYDQLFQHEIEHEEDGHDNETDEAHENEGDHGEGHQHGDQDPHFWLDPVRMIEAGEIITDRLSHKFPAYKDEYEKNFQELQSELEQLDQQFKELIQNKNRKTILVAHAAYGYWESRYGIQQLSVRGLSSSQEPSQKELEEMAREIQEKEITFMILEQNTDDRLTKMIAEELELDIIHLHNLSSLTDKELNQNKDYITIMKDNINVLDQALQ</sequence>
<dbReference type="Proteomes" id="UP000294650">
    <property type="component" value="Unassembled WGS sequence"/>
</dbReference>
<dbReference type="AlphaFoldDB" id="A0A4R3MRE8"/>
<protein>
    <submittedName>
        <fullName evidence="4">Zinc transport system substrate-binding protein</fullName>
    </submittedName>
</protein>
<evidence type="ECO:0000256" key="1">
    <source>
        <dbReference type="SAM" id="Coils"/>
    </source>
</evidence>
<dbReference type="EMBL" id="SMAN01000035">
    <property type="protein sequence ID" value="TCT15968.1"/>
    <property type="molecule type" value="Genomic_DNA"/>
</dbReference>